<accession>A0A1G9ZQE5</accession>
<dbReference type="OrthoDB" id="1633865at2"/>
<gene>
    <name evidence="1" type="ORF">SAMN04488502_11531</name>
</gene>
<keyword evidence="2" id="KW-1185">Reference proteome</keyword>
<dbReference type="RefSeq" id="WP_092074949.1">
    <property type="nucleotide sequence ID" value="NZ_FNHB01000015.1"/>
</dbReference>
<protein>
    <recommendedName>
        <fullName evidence="3">Phage gp36-like protein</fullName>
    </recommendedName>
</protein>
<dbReference type="Proteomes" id="UP000214880">
    <property type="component" value="Unassembled WGS sequence"/>
</dbReference>
<name>A0A1G9ZQE5_9FIRM</name>
<proteinExistence type="predicted"/>
<dbReference type="EMBL" id="FNHB01000015">
    <property type="protein sequence ID" value="SDN23345.1"/>
    <property type="molecule type" value="Genomic_DNA"/>
</dbReference>
<dbReference type="STRING" id="146817.SAMN04488502_11531"/>
<organism evidence="1 2">
    <name type="scientific">Dendrosporobacter quercicolus</name>
    <dbReference type="NCBI Taxonomy" id="146817"/>
    <lineage>
        <taxon>Bacteria</taxon>
        <taxon>Bacillati</taxon>
        <taxon>Bacillota</taxon>
        <taxon>Negativicutes</taxon>
        <taxon>Selenomonadales</taxon>
        <taxon>Sporomusaceae</taxon>
        <taxon>Dendrosporobacter</taxon>
    </lineage>
</organism>
<sequence length="125" mass="13941">MAYFDTTEIRDKLLVKLIKPEDIQESTDYIDDIALRLGVNPGRIPVPAPYQVRTLAMCYALMTAAQNETRMNSDGGEDGADSYELKRRIYAKRVAELEDQITAETLLGGGSASKKFPVSIPLRRC</sequence>
<evidence type="ECO:0000313" key="2">
    <source>
        <dbReference type="Proteomes" id="UP000214880"/>
    </source>
</evidence>
<evidence type="ECO:0008006" key="3">
    <source>
        <dbReference type="Google" id="ProtNLM"/>
    </source>
</evidence>
<evidence type="ECO:0000313" key="1">
    <source>
        <dbReference type="EMBL" id="SDN23345.1"/>
    </source>
</evidence>
<dbReference type="AlphaFoldDB" id="A0A1G9ZQE5"/>
<reference evidence="1 2" key="1">
    <citation type="submission" date="2016-10" db="EMBL/GenBank/DDBJ databases">
        <authorList>
            <person name="de Groot N.N."/>
        </authorList>
    </citation>
    <scope>NUCLEOTIDE SEQUENCE [LARGE SCALE GENOMIC DNA]</scope>
    <source>
        <strain evidence="1 2">DSM 1736</strain>
    </source>
</reference>